<feature type="domain" description="C2H2-type" evidence="11">
    <location>
        <begin position="647"/>
        <end position="674"/>
    </location>
</feature>
<feature type="domain" description="C2H2-type" evidence="11">
    <location>
        <begin position="675"/>
        <end position="702"/>
    </location>
</feature>
<keyword evidence="8" id="KW-0539">Nucleus</keyword>
<feature type="domain" description="C2H2-type" evidence="11">
    <location>
        <begin position="454"/>
        <end position="482"/>
    </location>
</feature>
<dbReference type="EMBL" id="CAJNRD030001119">
    <property type="protein sequence ID" value="CAG5090124.1"/>
    <property type="molecule type" value="Genomic_DNA"/>
</dbReference>
<dbReference type="Pfam" id="PF12874">
    <property type="entry name" value="zf-met"/>
    <property type="match status" value="1"/>
</dbReference>
<feature type="domain" description="C2H2-type" evidence="11">
    <location>
        <begin position="562"/>
        <end position="589"/>
    </location>
</feature>
<organism evidence="12 13">
    <name type="scientific">Cotesia congregata</name>
    <name type="common">Parasitoid wasp</name>
    <name type="synonym">Apanteles congregatus</name>
    <dbReference type="NCBI Taxonomy" id="51543"/>
    <lineage>
        <taxon>Eukaryota</taxon>
        <taxon>Metazoa</taxon>
        <taxon>Ecdysozoa</taxon>
        <taxon>Arthropoda</taxon>
        <taxon>Hexapoda</taxon>
        <taxon>Insecta</taxon>
        <taxon>Pterygota</taxon>
        <taxon>Neoptera</taxon>
        <taxon>Endopterygota</taxon>
        <taxon>Hymenoptera</taxon>
        <taxon>Apocrita</taxon>
        <taxon>Ichneumonoidea</taxon>
        <taxon>Braconidae</taxon>
        <taxon>Microgastrinae</taxon>
        <taxon>Cotesia</taxon>
    </lineage>
</organism>
<comment type="caution">
    <text evidence="12">The sequence shown here is derived from an EMBL/GenBank/DDBJ whole genome shotgun (WGS) entry which is preliminary data.</text>
</comment>
<feature type="domain" description="C2H2-type" evidence="11">
    <location>
        <begin position="618"/>
        <end position="646"/>
    </location>
</feature>
<keyword evidence="6" id="KW-0805">Transcription regulation</keyword>
<evidence type="ECO:0000256" key="8">
    <source>
        <dbReference type="ARBA" id="ARBA00023242"/>
    </source>
</evidence>
<proteinExistence type="predicted"/>
<keyword evidence="5" id="KW-0862">Zinc</keyword>
<keyword evidence="7" id="KW-0804">Transcription</keyword>
<keyword evidence="13" id="KW-1185">Reference proteome</keyword>
<feature type="compositionally biased region" description="Polar residues" evidence="10">
    <location>
        <begin position="1"/>
        <end position="22"/>
    </location>
</feature>
<evidence type="ECO:0000313" key="13">
    <source>
        <dbReference type="Proteomes" id="UP000786811"/>
    </source>
</evidence>
<accession>A0A8J2HDE9</accession>
<feature type="domain" description="C2H2-type" evidence="11">
    <location>
        <begin position="787"/>
        <end position="809"/>
    </location>
</feature>
<evidence type="ECO:0000256" key="10">
    <source>
        <dbReference type="SAM" id="MobiDB-lite"/>
    </source>
</evidence>
<feature type="domain" description="C2H2-type" evidence="11">
    <location>
        <begin position="590"/>
        <end position="617"/>
    </location>
</feature>
<evidence type="ECO:0000256" key="1">
    <source>
        <dbReference type="ARBA" id="ARBA00004123"/>
    </source>
</evidence>
<dbReference type="PROSITE" id="PS50157">
    <property type="entry name" value="ZINC_FINGER_C2H2_2"/>
    <property type="match status" value="16"/>
</dbReference>
<keyword evidence="2" id="KW-0479">Metal-binding</keyword>
<dbReference type="SMART" id="SM00355">
    <property type="entry name" value="ZnF_C2H2"/>
    <property type="match status" value="18"/>
</dbReference>
<dbReference type="PANTHER" id="PTHR47772">
    <property type="entry name" value="ZINC FINGER PROTEIN 200"/>
    <property type="match status" value="1"/>
</dbReference>
<feature type="domain" description="C2H2-type" evidence="11">
    <location>
        <begin position="759"/>
        <end position="786"/>
    </location>
</feature>
<dbReference type="GO" id="GO:0008270">
    <property type="term" value="F:zinc ion binding"/>
    <property type="evidence" value="ECO:0007669"/>
    <property type="project" value="UniProtKB-KW"/>
</dbReference>
<dbReference type="SUPFAM" id="SSF57667">
    <property type="entry name" value="beta-beta-alpha zinc fingers"/>
    <property type="match status" value="9"/>
</dbReference>
<dbReference type="Gene3D" id="3.30.160.60">
    <property type="entry name" value="Classic Zinc Finger"/>
    <property type="match status" value="12"/>
</dbReference>
<sequence>MTTANNFSFKKSADKNNTQGCQSDDDMENDLTYHYSNLTQIDLNAPSSIYENFKNNGDLPSQKFFFKSDPLEREDENSSVDPLDPLEVGNDCHYEDAMNIDPFSDIKEVYDSNLLTDNCVNIDESLFVIKNLNQDSDEFYTSPSGFNSFSLKKDRWTDKYKKRSMKKQVYSLKNKINCSKKNNKLKQVSIVKDWDIILKKYNPVVLLERITIPRQALSSSTAAANHKITTKKRSIKKCEKSFLNCGHCEATFTSNACLDSHVRTHVDNTRSTCQICSVKFDRRSDFDRHLRIHAREKEDYFKDEQFKCEFCFAEFSNRSLFQNHMQSHMGGRVFKCHECSAKFHQKKDLTYHLKIHTENSLYESKSCSVTFDQKNQLHIHMQTHLKKLKVEPGIDSALLDQDNHLINHVDMTENILECETLIEFKQESNFINCDPLEIPTENEQLLIQADTSEFKCAICSKKFNEKNQLDDHHMLFHTEKETLQREEILSVVFNQKEDLNDNMDNRAGSEASLEFNQENDSVDPLETNDEKEEFKCETCSELFNQKEHLDDHARTHAEEDQFKCDNCFAKFNEKNELDKHMQSHSNNRTYKCYVCLAKFTQKSHIDSHMRVHSDKRMFKCDICQLGFKRKSTLDDHLRKVHEGELPFKCNLCSAKFNKIHSLNVHKRIHSEEKAFACHICAMKVKSIASLSQHMLLHTDSKPFYCNICNMKFKDRKDVKTHKLTHRELKPFKCDKCPAAFEYVGSLNKHREIHTGKLIFECDLCLEKFKRENHLRTHKLIHSINQSFQCDVCSAKFSLMKHLEAHKQMHILRPFGCEFCPATYARESNYKMHMRRHANIRTFDCDICYEDFKHPDWCQHKQEIGHSKAISP</sequence>
<dbReference type="OrthoDB" id="7295497at2759"/>
<feature type="domain" description="C2H2-type" evidence="11">
    <location>
        <begin position="534"/>
        <end position="561"/>
    </location>
</feature>
<reference evidence="12" key="1">
    <citation type="submission" date="2021-04" db="EMBL/GenBank/DDBJ databases">
        <authorList>
            <person name="Chebbi M.A.C M."/>
        </authorList>
    </citation>
    <scope>NUCLEOTIDE SEQUENCE</scope>
</reference>
<evidence type="ECO:0000256" key="2">
    <source>
        <dbReference type="ARBA" id="ARBA00022723"/>
    </source>
</evidence>
<feature type="domain" description="C2H2-type" evidence="11">
    <location>
        <begin position="334"/>
        <end position="361"/>
    </location>
</feature>
<dbReference type="Proteomes" id="UP000786811">
    <property type="component" value="Unassembled WGS sequence"/>
</dbReference>
<evidence type="ECO:0000256" key="4">
    <source>
        <dbReference type="ARBA" id="ARBA00022771"/>
    </source>
</evidence>
<dbReference type="InterPro" id="IPR036236">
    <property type="entry name" value="Znf_C2H2_sf"/>
</dbReference>
<gene>
    <name evidence="12" type="ORF">HICCMSTLAB_LOCUS5495</name>
</gene>
<feature type="domain" description="C2H2-type" evidence="11">
    <location>
        <begin position="271"/>
        <end position="298"/>
    </location>
</feature>
<feature type="domain" description="C2H2-type" evidence="11">
    <location>
        <begin position="814"/>
        <end position="841"/>
    </location>
</feature>
<comment type="subcellular location">
    <subcellularLocation>
        <location evidence="1">Nucleus</location>
    </subcellularLocation>
</comment>
<dbReference type="Pfam" id="PF00096">
    <property type="entry name" value="zf-C2H2"/>
    <property type="match status" value="4"/>
</dbReference>
<dbReference type="FunFam" id="3.30.160.60:FF:000446">
    <property type="entry name" value="Zinc finger protein"/>
    <property type="match status" value="1"/>
</dbReference>
<keyword evidence="4 9" id="KW-0863">Zinc-finger</keyword>
<dbReference type="GO" id="GO:0005634">
    <property type="term" value="C:nucleus"/>
    <property type="evidence" value="ECO:0007669"/>
    <property type="project" value="UniProtKB-SubCell"/>
</dbReference>
<feature type="domain" description="C2H2-type" evidence="11">
    <location>
        <begin position="306"/>
        <end position="333"/>
    </location>
</feature>
<evidence type="ECO:0000256" key="3">
    <source>
        <dbReference type="ARBA" id="ARBA00022737"/>
    </source>
</evidence>
<keyword evidence="3" id="KW-0677">Repeat</keyword>
<evidence type="ECO:0000313" key="12">
    <source>
        <dbReference type="EMBL" id="CAG5090124.1"/>
    </source>
</evidence>
<dbReference type="InterPro" id="IPR013087">
    <property type="entry name" value="Znf_C2H2_type"/>
</dbReference>
<dbReference type="AlphaFoldDB" id="A0A8J2HDE9"/>
<dbReference type="InterPro" id="IPR050636">
    <property type="entry name" value="C2H2-ZF_domain-containing"/>
</dbReference>
<dbReference type="PANTHER" id="PTHR47772:SF13">
    <property type="entry name" value="GASTRULA ZINC FINGER PROTEIN XLCGF49.1-LIKE-RELATED"/>
    <property type="match status" value="1"/>
</dbReference>
<evidence type="ECO:0000259" key="11">
    <source>
        <dbReference type="PROSITE" id="PS50157"/>
    </source>
</evidence>
<protein>
    <submittedName>
        <fullName evidence="12">Similar to ZNF845: Zinc finger protein 845 (Homo sapiens)</fullName>
    </submittedName>
</protein>
<feature type="domain" description="C2H2-type" evidence="11">
    <location>
        <begin position="731"/>
        <end position="758"/>
    </location>
</feature>
<feature type="region of interest" description="Disordered" evidence="10">
    <location>
        <begin position="1"/>
        <end position="25"/>
    </location>
</feature>
<evidence type="ECO:0000256" key="7">
    <source>
        <dbReference type="ARBA" id="ARBA00023163"/>
    </source>
</evidence>
<evidence type="ECO:0000256" key="6">
    <source>
        <dbReference type="ARBA" id="ARBA00023015"/>
    </source>
</evidence>
<feature type="domain" description="C2H2-type" evidence="11">
    <location>
        <begin position="703"/>
        <end position="730"/>
    </location>
</feature>
<feature type="domain" description="C2H2-type" evidence="11">
    <location>
        <begin position="243"/>
        <end position="270"/>
    </location>
</feature>
<evidence type="ECO:0000256" key="9">
    <source>
        <dbReference type="PROSITE-ProRule" id="PRU00042"/>
    </source>
</evidence>
<dbReference type="PROSITE" id="PS00028">
    <property type="entry name" value="ZINC_FINGER_C2H2_1"/>
    <property type="match status" value="16"/>
</dbReference>
<evidence type="ECO:0000256" key="5">
    <source>
        <dbReference type="ARBA" id="ARBA00022833"/>
    </source>
</evidence>
<name>A0A8J2HDE9_COTCN</name>